<evidence type="ECO:0000259" key="2">
    <source>
        <dbReference type="PROSITE" id="PS50086"/>
    </source>
</evidence>
<dbReference type="InterPro" id="IPR035969">
    <property type="entry name" value="Rab-GAP_TBC_sf"/>
</dbReference>
<dbReference type="GO" id="GO:0005096">
    <property type="term" value="F:GTPase activator activity"/>
    <property type="evidence" value="ECO:0007669"/>
    <property type="project" value="TreeGrafter"/>
</dbReference>
<feature type="compositionally biased region" description="Low complexity" evidence="1">
    <location>
        <begin position="679"/>
        <end position="690"/>
    </location>
</feature>
<dbReference type="STRING" id="5762.D2VRU4"/>
<dbReference type="Pfam" id="PF00566">
    <property type="entry name" value="RabGAP-TBC"/>
    <property type="match status" value="1"/>
</dbReference>
<feature type="compositionally biased region" description="Polar residues" evidence="1">
    <location>
        <begin position="665"/>
        <end position="678"/>
    </location>
</feature>
<dbReference type="VEuPathDB" id="AmoebaDB:NAEGRDRAFT_81009"/>
<dbReference type="FunFam" id="1.10.8.270:FF:000016">
    <property type="entry name" value="TBC1 domain family member 2A"/>
    <property type="match status" value="1"/>
</dbReference>
<dbReference type="AlphaFoldDB" id="D2VRU4"/>
<dbReference type="InParanoid" id="D2VRU4"/>
<feature type="region of interest" description="Disordered" evidence="1">
    <location>
        <begin position="1"/>
        <end position="24"/>
    </location>
</feature>
<dbReference type="PANTHER" id="PTHR47219">
    <property type="entry name" value="RAB GTPASE-ACTIVATING PROTEIN 1-LIKE"/>
    <property type="match status" value="1"/>
</dbReference>
<feature type="domain" description="Rab-GAP TBC" evidence="2">
    <location>
        <begin position="395"/>
        <end position="588"/>
    </location>
</feature>
<evidence type="ECO:0000313" key="4">
    <source>
        <dbReference type="Proteomes" id="UP000006671"/>
    </source>
</evidence>
<dbReference type="RefSeq" id="XP_002673268.1">
    <property type="nucleotide sequence ID" value="XM_002673222.1"/>
</dbReference>
<feature type="region of interest" description="Disordered" evidence="1">
    <location>
        <begin position="661"/>
        <end position="690"/>
    </location>
</feature>
<dbReference type="PANTHER" id="PTHR47219:SF9">
    <property type="entry name" value="GTPASE ACTIVATING PROTEIN AND CENTROSOME-ASSOCIATED, ISOFORM B"/>
    <property type="match status" value="1"/>
</dbReference>
<proteinExistence type="predicted"/>
<dbReference type="SUPFAM" id="SSF47923">
    <property type="entry name" value="Ypt/Rab-GAP domain of gyp1p"/>
    <property type="match status" value="2"/>
</dbReference>
<dbReference type="OrthoDB" id="294251at2759"/>
<gene>
    <name evidence="3" type="ORF">NAEGRDRAFT_81009</name>
</gene>
<keyword evidence="4" id="KW-1185">Reference proteome</keyword>
<dbReference type="InterPro" id="IPR050302">
    <property type="entry name" value="Rab_GAP_TBC_domain"/>
</dbReference>
<evidence type="ECO:0000313" key="3">
    <source>
        <dbReference type="EMBL" id="EFC40524.1"/>
    </source>
</evidence>
<organism evidence="4">
    <name type="scientific">Naegleria gruberi</name>
    <name type="common">Amoeba</name>
    <dbReference type="NCBI Taxonomy" id="5762"/>
    <lineage>
        <taxon>Eukaryota</taxon>
        <taxon>Discoba</taxon>
        <taxon>Heterolobosea</taxon>
        <taxon>Tetramitia</taxon>
        <taxon>Eutetramitia</taxon>
        <taxon>Vahlkampfiidae</taxon>
        <taxon>Naegleria</taxon>
    </lineage>
</organism>
<dbReference type="GeneID" id="8851023"/>
<sequence length="722" mass="81951">MDPNQTIMTEKPPLPCSTTGDEEGSPSILLINYNHQQHQQQEIINKKMNETKDEKINVMQMMIMNNVSDHRHVVDDGKEELSIGGEEQVIDCNTNNNNNCDSTIVVDKIVCSNNNNSTSTVQSESVVTCDEDSNGEKSITIVDTNSNVLVIATEEQVMDLGNASSEEEEDKHHDEEVLLTRHENQPELNIEKSVSIVEPEENVKQVEEEQVQANSSEKLDAESIIKVRERRISRRIVVNTNFHALTSSTTSSTETPVHNVEIFDDSEIENDTSTYSSDIDDDDGIISNVKDGYFEDSSSDLKGSDILSVKSSDTDGILVSSNGSVLKVNEAVNYYPSVNEISNTNASQPKIYSSIIFESKHDSKRIHLFESIASNYKEYVTKNPNQFRKLIREGIPTKESLKTIWKRMVGSEELSNKYPGLYKKLTMHDDILEDDVHKILKDVHRTYPQYEFFSEKDGPGQMSLIRILKAYCHFDKQTGYCQGMAFICGFALMNLEDEEDTFWFFVQIMNNGKHGLKDIFAEGLPRLRLIMFMVSELIKLRLPDIHKHLEENYILPEMYASSILMTLCTNRFSFASSQRIWSIFLNEGWKMLVRLMAGLMKLSKKEIIGANATEVTTKLYNTAEHVDIDIILKYSFSVRLTSRLMENLTLKYEEQELNAEEKKAAQQSRENLKKLTQLSSSPSTPRSGRSFSVSSIFAKISNLLGLLDSREDDAAIFKKNLT</sequence>
<dbReference type="GO" id="GO:0031267">
    <property type="term" value="F:small GTPase binding"/>
    <property type="evidence" value="ECO:0007669"/>
    <property type="project" value="TreeGrafter"/>
</dbReference>
<dbReference type="EMBL" id="GG738892">
    <property type="protein sequence ID" value="EFC40524.1"/>
    <property type="molecule type" value="Genomic_DNA"/>
</dbReference>
<protein>
    <submittedName>
        <fullName evidence="3">RabGTPase-activating protein</fullName>
    </submittedName>
</protein>
<dbReference type="eggNOG" id="KOG1102">
    <property type="taxonomic scope" value="Eukaryota"/>
</dbReference>
<dbReference type="KEGG" id="ngr:NAEGRDRAFT_81009"/>
<evidence type="ECO:0000256" key="1">
    <source>
        <dbReference type="SAM" id="MobiDB-lite"/>
    </source>
</evidence>
<dbReference type="InterPro" id="IPR000195">
    <property type="entry name" value="Rab-GAP-TBC_dom"/>
</dbReference>
<dbReference type="SMART" id="SM00164">
    <property type="entry name" value="TBC"/>
    <property type="match status" value="1"/>
</dbReference>
<accession>D2VRU4</accession>
<dbReference type="Gene3D" id="1.10.8.270">
    <property type="entry name" value="putative rabgap domain of human tbc1 domain family member 14 like domains"/>
    <property type="match status" value="1"/>
</dbReference>
<dbReference type="Proteomes" id="UP000006671">
    <property type="component" value="Unassembled WGS sequence"/>
</dbReference>
<dbReference type="PROSITE" id="PS50086">
    <property type="entry name" value="TBC_RABGAP"/>
    <property type="match status" value="1"/>
</dbReference>
<reference evidence="3 4" key="1">
    <citation type="journal article" date="2010" name="Cell">
        <title>The genome of Naegleria gruberi illuminates early eukaryotic versatility.</title>
        <authorList>
            <person name="Fritz-Laylin L.K."/>
            <person name="Prochnik S.E."/>
            <person name="Ginger M.L."/>
            <person name="Dacks J.B."/>
            <person name="Carpenter M.L."/>
            <person name="Field M.C."/>
            <person name="Kuo A."/>
            <person name="Paredez A."/>
            <person name="Chapman J."/>
            <person name="Pham J."/>
            <person name="Shu S."/>
            <person name="Neupane R."/>
            <person name="Cipriano M."/>
            <person name="Mancuso J."/>
            <person name="Tu H."/>
            <person name="Salamov A."/>
            <person name="Lindquist E."/>
            <person name="Shapiro H."/>
            <person name="Lucas S."/>
            <person name="Grigoriev I.V."/>
            <person name="Cande W.Z."/>
            <person name="Fulton C."/>
            <person name="Rokhsar D.S."/>
            <person name="Dawson S.C."/>
        </authorList>
    </citation>
    <scope>NUCLEOTIDE SEQUENCE [LARGE SCALE GENOMIC DNA]</scope>
    <source>
        <strain evidence="3 4">NEG-M</strain>
    </source>
</reference>
<name>D2VRU4_NAEGR</name>
<dbReference type="Gene3D" id="1.10.472.80">
    <property type="entry name" value="Ypt/Rab-GAP domain of gyp1p, domain 3"/>
    <property type="match status" value="1"/>
</dbReference>